<dbReference type="InterPro" id="IPR005801">
    <property type="entry name" value="ADC_synthase"/>
</dbReference>
<dbReference type="InterPro" id="IPR015890">
    <property type="entry name" value="Chorismate_C"/>
</dbReference>
<keyword evidence="4" id="KW-1185">Reference proteome</keyword>
<evidence type="ECO:0000313" key="3">
    <source>
        <dbReference type="EMBL" id="TKV58595.1"/>
    </source>
</evidence>
<dbReference type="PANTHER" id="PTHR42839">
    <property type="entry name" value="ISOCHORISMATE SYNTHASE ENTC"/>
    <property type="match status" value="1"/>
</dbReference>
<gene>
    <name evidence="3" type="ORF">FDO65_13740</name>
</gene>
<dbReference type="PANTHER" id="PTHR42839:SF2">
    <property type="entry name" value="ISOCHORISMATE SYNTHASE ENTC"/>
    <property type="match status" value="1"/>
</dbReference>
<feature type="region of interest" description="Disordered" evidence="1">
    <location>
        <begin position="65"/>
        <end position="86"/>
    </location>
</feature>
<accession>A0A4V6CRR6</accession>
<organism evidence="3 4">
    <name type="scientific">Nakamurella flava</name>
    <dbReference type="NCBI Taxonomy" id="2576308"/>
    <lineage>
        <taxon>Bacteria</taxon>
        <taxon>Bacillati</taxon>
        <taxon>Actinomycetota</taxon>
        <taxon>Actinomycetes</taxon>
        <taxon>Nakamurellales</taxon>
        <taxon>Nakamurellaceae</taxon>
        <taxon>Nakamurella</taxon>
    </lineage>
</organism>
<dbReference type="EMBL" id="SZZH01000003">
    <property type="protein sequence ID" value="TKV58595.1"/>
    <property type="molecule type" value="Genomic_DNA"/>
</dbReference>
<feature type="compositionally biased region" description="Low complexity" evidence="1">
    <location>
        <begin position="73"/>
        <end position="82"/>
    </location>
</feature>
<name>A0A4V6CRR6_9ACTN</name>
<protein>
    <submittedName>
        <fullName evidence="3">Isochorismate synthase</fullName>
    </submittedName>
</protein>
<dbReference type="AlphaFoldDB" id="A0A4V6CRR6"/>
<dbReference type="OrthoDB" id="9806579at2"/>
<evidence type="ECO:0000256" key="1">
    <source>
        <dbReference type="SAM" id="MobiDB-lite"/>
    </source>
</evidence>
<reference evidence="3 4" key="1">
    <citation type="submission" date="2019-05" db="EMBL/GenBank/DDBJ databases">
        <title>Nakamurella sp. N5BH11, whole genome shotgun sequence.</title>
        <authorList>
            <person name="Tuo L."/>
        </authorList>
    </citation>
    <scope>NUCLEOTIDE SEQUENCE [LARGE SCALE GENOMIC DNA]</scope>
    <source>
        <strain evidence="3 4">N5BH11</strain>
    </source>
</reference>
<comment type="caution">
    <text evidence="3">The sequence shown here is derived from an EMBL/GenBank/DDBJ whole genome shotgun (WGS) entry which is preliminary data.</text>
</comment>
<dbReference type="Proteomes" id="UP000306985">
    <property type="component" value="Unassembled WGS sequence"/>
</dbReference>
<proteinExistence type="predicted"/>
<evidence type="ECO:0000313" key="4">
    <source>
        <dbReference type="Proteomes" id="UP000306985"/>
    </source>
</evidence>
<sequence>MRPRRISQPLSRAAQGPGWTCPTDYVGLVTAAPAARATTTVVSRPVAAAGPLLDSLPSPRGALSFVRRGSGPGATEGAAAGPSDREEGLVGWGEYARLVVTGPDAAEQIGRWFDELAAGLAVDDQVGVRGSGLVAFVSLGFDDGDPSVAVVPQVVRGRFAGRDFVTAIDGSAYDALARTASPLSGFGPARPVRSPGAVTYQEPDAAIAGYTAAVQEAGRRIRRGDLDKVVIAQELRATTGRPVDERFLLHHLARRYPDCWTFAVDGLVGATPELLLRRQGGTVTSRVLAGTTWHGRAEVTGGSLGTAKNVAEHGYAVRSVAQVLSAVCDELTIPDPEPLVLANLTHLSTTLVGTLRAGAAGKDAPSALTLAAALHPTAAVGGAPTEVARAVIRELEPAGRGRYAAPVGWITADGDGELGIALRCAHVDGQDVRLQAGCGIVAESDPGTEAREAAVKMIPMRDALENRLH</sequence>
<dbReference type="Pfam" id="PF00425">
    <property type="entry name" value="Chorismate_bind"/>
    <property type="match status" value="1"/>
</dbReference>
<dbReference type="Gene3D" id="3.60.120.10">
    <property type="entry name" value="Anthranilate synthase"/>
    <property type="match status" value="1"/>
</dbReference>
<dbReference type="SUPFAM" id="SSF56322">
    <property type="entry name" value="ADC synthase"/>
    <property type="match status" value="1"/>
</dbReference>
<feature type="domain" description="Chorismate-utilising enzyme C-terminal" evidence="2">
    <location>
        <begin position="209"/>
        <end position="456"/>
    </location>
</feature>
<evidence type="ECO:0000259" key="2">
    <source>
        <dbReference type="Pfam" id="PF00425"/>
    </source>
</evidence>